<proteinExistence type="predicted"/>
<protein>
    <submittedName>
        <fullName evidence="2">DUF1127 domain-containing protein</fullName>
    </submittedName>
</protein>
<dbReference type="InterPro" id="IPR009506">
    <property type="entry name" value="YjiS-like"/>
</dbReference>
<evidence type="ECO:0000313" key="2">
    <source>
        <dbReference type="EMBL" id="QCI67469.1"/>
    </source>
</evidence>
<dbReference type="EMBL" id="CP039690">
    <property type="protein sequence ID" value="QCI67469.1"/>
    <property type="molecule type" value="Genomic_DNA"/>
</dbReference>
<dbReference type="AlphaFoldDB" id="A0A4D7B185"/>
<keyword evidence="3" id="KW-1185">Reference proteome</keyword>
<sequence length="87" mass="9123">MPAMTCSACLPVQSAAKTGLLQTLLDRAADVLALGPASHRRAETRAAVGELSARQLADAGIDRSIVCRVRPVIEIRAGLMANLISLQ</sequence>
<reference evidence="2 3" key="1">
    <citation type="submission" date="2019-04" db="EMBL/GenBank/DDBJ databases">
        <title>Phreatobacter aquaticus sp. nov.</title>
        <authorList>
            <person name="Choi A."/>
        </authorList>
    </citation>
    <scope>NUCLEOTIDE SEQUENCE [LARGE SCALE GENOMIC DNA]</scope>
    <source>
        <strain evidence="2 3">KCTC 52518</strain>
    </source>
</reference>
<feature type="domain" description="YjiS-like" evidence="1">
    <location>
        <begin position="39"/>
        <end position="64"/>
    </location>
</feature>
<organism evidence="2 3">
    <name type="scientific">Phreatobacter stygius</name>
    <dbReference type="NCBI Taxonomy" id="1940610"/>
    <lineage>
        <taxon>Bacteria</taxon>
        <taxon>Pseudomonadati</taxon>
        <taxon>Pseudomonadota</taxon>
        <taxon>Alphaproteobacteria</taxon>
        <taxon>Hyphomicrobiales</taxon>
        <taxon>Phreatobacteraceae</taxon>
        <taxon>Phreatobacter</taxon>
    </lineage>
</organism>
<name>A0A4D7B185_9HYPH</name>
<accession>A0A4D7B185</accession>
<dbReference type="KEGG" id="pstg:E8M01_26540"/>
<dbReference type="OrthoDB" id="8098811at2"/>
<dbReference type="Proteomes" id="UP000298781">
    <property type="component" value="Chromosome"/>
</dbReference>
<dbReference type="Pfam" id="PF06568">
    <property type="entry name" value="YjiS-like"/>
    <property type="match status" value="1"/>
</dbReference>
<evidence type="ECO:0000313" key="3">
    <source>
        <dbReference type="Proteomes" id="UP000298781"/>
    </source>
</evidence>
<gene>
    <name evidence="2" type="ORF">E8M01_26540</name>
</gene>
<evidence type="ECO:0000259" key="1">
    <source>
        <dbReference type="Pfam" id="PF06568"/>
    </source>
</evidence>